<organism evidence="2 3">
    <name type="scientific">Datura stramonium</name>
    <name type="common">Jimsonweed</name>
    <name type="synonym">Common thornapple</name>
    <dbReference type="NCBI Taxonomy" id="4076"/>
    <lineage>
        <taxon>Eukaryota</taxon>
        <taxon>Viridiplantae</taxon>
        <taxon>Streptophyta</taxon>
        <taxon>Embryophyta</taxon>
        <taxon>Tracheophyta</taxon>
        <taxon>Spermatophyta</taxon>
        <taxon>Magnoliopsida</taxon>
        <taxon>eudicotyledons</taxon>
        <taxon>Gunneridae</taxon>
        <taxon>Pentapetalae</taxon>
        <taxon>asterids</taxon>
        <taxon>lamiids</taxon>
        <taxon>Solanales</taxon>
        <taxon>Solanaceae</taxon>
        <taxon>Solanoideae</taxon>
        <taxon>Datureae</taxon>
        <taxon>Datura</taxon>
    </lineage>
</organism>
<evidence type="ECO:0000313" key="3">
    <source>
        <dbReference type="Proteomes" id="UP000823775"/>
    </source>
</evidence>
<accession>A0ABS8VID9</accession>
<evidence type="ECO:0000313" key="2">
    <source>
        <dbReference type="EMBL" id="MCD9646242.1"/>
    </source>
</evidence>
<keyword evidence="3" id="KW-1185">Reference proteome</keyword>
<reference evidence="2 3" key="1">
    <citation type="journal article" date="2021" name="BMC Genomics">
        <title>Datura genome reveals duplications of psychoactive alkaloid biosynthetic genes and high mutation rate following tissue culture.</title>
        <authorList>
            <person name="Rajewski A."/>
            <person name="Carter-House D."/>
            <person name="Stajich J."/>
            <person name="Litt A."/>
        </authorList>
    </citation>
    <scope>NUCLEOTIDE SEQUENCE [LARGE SCALE GENOMIC DNA]</scope>
    <source>
        <strain evidence="2">AR-01</strain>
    </source>
</reference>
<proteinExistence type="predicted"/>
<gene>
    <name evidence="2" type="ORF">HAX54_035931</name>
</gene>
<comment type="caution">
    <text evidence="2">The sequence shown here is derived from an EMBL/GenBank/DDBJ whole genome shotgun (WGS) entry which is preliminary data.</text>
</comment>
<feature type="region of interest" description="Disordered" evidence="1">
    <location>
        <begin position="1"/>
        <end position="20"/>
    </location>
</feature>
<dbReference type="EMBL" id="JACEIK010004726">
    <property type="protein sequence ID" value="MCD9646242.1"/>
    <property type="molecule type" value="Genomic_DNA"/>
</dbReference>
<feature type="non-terminal residue" evidence="2">
    <location>
        <position position="1"/>
    </location>
</feature>
<name>A0ABS8VID9_DATST</name>
<evidence type="ECO:0000256" key="1">
    <source>
        <dbReference type="SAM" id="MobiDB-lite"/>
    </source>
</evidence>
<feature type="compositionally biased region" description="Polar residues" evidence="1">
    <location>
        <begin position="1"/>
        <end position="14"/>
    </location>
</feature>
<dbReference type="Proteomes" id="UP000823775">
    <property type="component" value="Unassembled WGS sequence"/>
</dbReference>
<sequence length="106" mass="11690">LQQGHLNTRSTPVSTMIEDNGPPGYIEMVNALEGMGSYNFRPKKLDHDLKNRAIPLAKSSVEVPPTISLKFPESSQACQCKERLRSDISRDLGQKSPILMTPACAH</sequence>
<protein>
    <submittedName>
        <fullName evidence="2">Uncharacterized protein</fullName>
    </submittedName>
</protein>